<proteinExistence type="predicted"/>
<dbReference type="PANTHER" id="PTHR22954:SF3">
    <property type="entry name" value="PROTEIN CBG08539"/>
    <property type="match status" value="1"/>
</dbReference>
<dbReference type="Pfam" id="PF03564">
    <property type="entry name" value="DUF1759"/>
    <property type="match status" value="1"/>
</dbReference>
<dbReference type="InterPro" id="IPR005312">
    <property type="entry name" value="DUF1759"/>
</dbReference>
<feature type="non-terminal residue" evidence="1">
    <location>
        <position position="210"/>
    </location>
</feature>
<reference evidence="1" key="2">
    <citation type="submission" date="2014-07" db="EMBL/GenBank/DDBJ databases">
        <authorList>
            <person name="Hull J."/>
        </authorList>
    </citation>
    <scope>NUCLEOTIDE SEQUENCE</scope>
</reference>
<name>A0A0A9ZBQ8_LYGHE</name>
<reference evidence="1" key="1">
    <citation type="journal article" date="2014" name="PLoS ONE">
        <title>Transcriptome-Based Identification of ABC Transporters in the Western Tarnished Plant Bug Lygus hesperus.</title>
        <authorList>
            <person name="Hull J.J."/>
            <person name="Chaney K."/>
            <person name="Geib S.M."/>
            <person name="Fabrick J.A."/>
            <person name="Brent C.S."/>
            <person name="Walsh D."/>
            <person name="Lavine L.C."/>
        </authorList>
    </citation>
    <scope>NUCLEOTIDE SEQUENCE</scope>
</reference>
<accession>A0A0A9ZBQ8</accession>
<dbReference type="PANTHER" id="PTHR22954">
    <property type="entry name" value="RETROVIRAL PROTEASE-RELATED"/>
    <property type="match status" value="1"/>
</dbReference>
<dbReference type="EMBL" id="GBHO01000927">
    <property type="protein sequence ID" value="JAG42677.1"/>
    <property type="molecule type" value="Transcribed_RNA"/>
</dbReference>
<evidence type="ECO:0000313" key="1">
    <source>
        <dbReference type="EMBL" id="JAG42677.1"/>
    </source>
</evidence>
<sequence length="210" mass="23775">MAPPANRELAKCKRLLKAAGDDIKAIRNKGMVAMTTVTERIMFRGMVASIEQLFKDFREQYDNAIEISETTEEEPSFPSLQDTALLGEVKNAYYEALGYHQKIIASSQPAPADRSSLNSSTAPLSSRTILPRINIKQFHGELTDWSGFKQLFTSLIIEEPTLNNAERFHYLRSYLGGPALESIKHIKEVSENFMQAWNALCKVYNNERKL</sequence>
<dbReference type="AlphaFoldDB" id="A0A0A9ZBQ8"/>
<organism evidence="1">
    <name type="scientific">Lygus hesperus</name>
    <name type="common">Western plant bug</name>
    <dbReference type="NCBI Taxonomy" id="30085"/>
    <lineage>
        <taxon>Eukaryota</taxon>
        <taxon>Metazoa</taxon>
        <taxon>Ecdysozoa</taxon>
        <taxon>Arthropoda</taxon>
        <taxon>Hexapoda</taxon>
        <taxon>Insecta</taxon>
        <taxon>Pterygota</taxon>
        <taxon>Neoptera</taxon>
        <taxon>Paraneoptera</taxon>
        <taxon>Hemiptera</taxon>
        <taxon>Heteroptera</taxon>
        <taxon>Panheteroptera</taxon>
        <taxon>Cimicomorpha</taxon>
        <taxon>Miridae</taxon>
        <taxon>Mirini</taxon>
        <taxon>Lygus</taxon>
    </lineage>
</organism>
<gene>
    <name evidence="1" type="primary">tatB_2</name>
    <name evidence="1" type="ORF">CM83_103497</name>
</gene>
<protein>
    <submittedName>
        <fullName evidence="1">Sec-independent protein translocase protein TatB</fullName>
    </submittedName>
</protein>